<dbReference type="PROSITE" id="PS50151">
    <property type="entry name" value="UVR"/>
    <property type="match status" value="1"/>
</dbReference>
<accession>A0A382G886</accession>
<proteinExistence type="predicted"/>
<gene>
    <name evidence="2" type="ORF">METZ01_LOCUS223255</name>
</gene>
<evidence type="ECO:0000313" key="2">
    <source>
        <dbReference type="EMBL" id="SVB70401.1"/>
    </source>
</evidence>
<reference evidence="2" key="1">
    <citation type="submission" date="2018-05" db="EMBL/GenBank/DDBJ databases">
        <authorList>
            <person name="Lanie J.A."/>
            <person name="Ng W.-L."/>
            <person name="Kazmierczak K.M."/>
            <person name="Andrzejewski T.M."/>
            <person name="Davidsen T.M."/>
            <person name="Wayne K.J."/>
            <person name="Tettelin H."/>
            <person name="Glass J.I."/>
            <person name="Rusch D."/>
            <person name="Podicherti R."/>
            <person name="Tsui H.-C.T."/>
            <person name="Winkler M.E."/>
        </authorList>
    </citation>
    <scope>NUCLEOTIDE SEQUENCE</scope>
</reference>
<dbReference type="EMBL" id="UINC01053642">
    <property type="protein sequence ID" value="SVB70401.1"/>
    <property type="molecule type" value="Genomic_DNA"/>
</dbReference>
<organism evidence="2">
    <name type="scientific">marine metagenome</name>
    <dbReference type="NCBI Taxonomy" id="408172"/>
    <lineage>
        <taxon>unclassified sequences</taxon>
        <taxon>metagenomes</taxon>
        <taxon>ecological metagenomes</taxon>
    </lineage>
</organism>
<dbReference type="Gene3D" id="4.10.860.10">
    <property type="entry name" value="UVR domain"/>
    <property type="match status" value="1"/>
</dbReference>
<dbReference type="InterPro" id="IPR001943">
    <property type="entry name" value="UVR_dom"/>
</dbReference>
<feature type="domain" description="UVR" evidence="1">
    <location>
        <begin position="228"/>
        <end position="260"/>
    </location>
</feature>
<dbReference type="AlphaFoldDB" id="A0A382G886"/>
<name>A0A382G886_9ZZZZ</name>
<evidence type="ECO:0000259" key="1">
    <source>
        <dbReference type="PROSITE" id="PS50151"/>
    </source>
</evidence>
<sequence>MSGVTFEEELDPTMNPDITRLLEGWAFDPEANVRKIEGEDGIAKIQVRVDQGAFQGILQLNLDGRPDGKRPYGTDFVLDHYAMLSNREADEGAFKLDADACKELFDESARIYGRYVFLLQIKEYERVVADTDRNMQLFRFVHRYAEKIADRNNLQKWWPYILRIHATAQAMLAADQDDYDQALSILAETRQQIEDLSEVEAEEFFAERDRSLEALDELVEELAGQRPLSERERLEQELESAISSEEFERAAQLRDRLRDI</sequence>
<protein>
    <recommendedName>
        <fullName evidence="1">UVR domain-containing protein</fullName>
    </recommendedName>
</protein>
<dbReference type="Pfam" id="PF02151">
    <property type="entry name" value="UVR"/>
    <property type="match status" value="1"/>
</dbReference>